<dbReference type="InterPro" id="IPR037185">
    <property type="entry name" value="EmrE-like"/>
</dbReference>
<dbReference type="InterPro" id="IPR000620">
    <property type="entry name" value="EamA_dom"/>
</dbReference>
<evidence type="ECO:0000256" key="1">
    <source>
        <dbReference type="SAM" id="Phobius"/>
    </source>
</evidence>
<feature type="transmembrane region" description="Helical" evidence="1">
    <location>
        <begin position="61"/>
        <end position="83"/>
    </location>
</feature>
<dbReference type="SUPFAM" id="SSF103481">
    <property type="entry name" value="Multidrug resistance efflux transporter EmrE"/>
    <property type="match status" value="1"/>
</dbReference>
<feature type="transmembrane region" description="Helical" evidence="1">
    <location>
        <begin position="239"/>
        <end position="259"/>
    </location>
</feature>
<feature type="transmembrane region" description="Helical" evidence="1">
    <location>
        <begin position="146"/>
        <end position="166"/>
    </location>
</feature>
<sequence>MYIWIAIGAYFLYAINGIIDKFLLSKVVPHPAVYAFYIGVTSPLTWVLAPFGLKFLSWTDLAIAIVGGAAFVAALTFLYIATLKTTISRLLPVEGGFVPFFTLILSYGILGERLNQNQLLAFVFLVAGAVLISIKRDKTGWHPKALATAILAAFLFALSFTLTKYIFDKTNFVSGIIWTRMGFFLLSMAFLIPRRTRHHILQAPRQVSTGNKFLYYGARISGGVAGLSQNYAIAMGSVIIVNALQGTQYAILLLMTATLSKYFPKVLKERFSAIILTQKISAIALITVGLVLLTK</sequence>
<reference evidence="3 4" key="1">
    <citation type="journal article" date="2016" name="Nat. Commun.">
        <title>Thousands of microbial genomes shed light on interconnected biogeochemical processes in an aquifer system.</title>
        <authorList>
            <person name="Anantharaman K."/>
            <person name="Brown C.T."/>
            <person name="Hug L.A."/>
            <person name="Sharon I."/>
            <person name="Castelle C.J."/>
            <person name="Probst A.J."/>
            <person name="Thomas B.C."/>
            <person name="Singh A."/>
            <person name="Wilkins M.J."/>
            <person name="Karaoz U."/>
            <person name="Brodie E.L."/>
            <person name="Williams K.H."/>
            <person name="Hubbard S.S."/>
            <person name="Banfield J.F."/>
        </authorList>
    </citation>
    <scope>NUCLEOTIDE SEQUENCE [LARGE SCALE GENOMIC DNA]</scope>
</reference>
<dbReference type="Pfam" id="PF00892">
    <property type="entry name" value="EamA"/>
    <property type="match status" value="1"/>
</dbReference>
<dbReference type="AlphaFoldDB" id="A0A1F5NCG5"/>
<feature type="transmembrane region" description="Helical" evidence="1">
    <location>
        <begin position="6"/>
        <end position="24"/>
    </location>
</feature>
<feature type="transmembrane region" description="Helical" evidence="1">
    <location>
        <begin position="90"/>
        <end position="110"/>
    </location>
</feature>
<proteinExistence type="predicted"/>
<organism evidence="3 4">
    <name type="scientific">Candidatus Doudnabacteria bacterium RIFCSPHIGHO2_01_52_17</name>
    <dbReference type="NCBI Taxonomy" id="1817820"/>
    <lineage>
        <taxon>Bacteria</taxon>
        <taxon>Candidatus Doudnaibacteriota</taxon>
    </lineage>
</organism>
<dbReference type="Gene3D" id="1.10.3730.20">
    <property type="match status" value="1"/>
</dbReference>
<evidence type="ECO:0000313" key="4">
    <source>
        <dbReference type="Proteomes" id="UP000176547"/>
    </source>
</evidence>
<protein>
    <recommendedName>
        <fullName evidence="2">EamA domain-containing protein</fullName>
    </recommendedName>
</protein>
<keyword evidence="1" id="KW-0812">Transmembrane</keyword>
<feature type="transmembrane region" description="Helical" evidence="1">
    <location>
        <begin position="31"/>
        <end position="49"/>
    </location>
</feature>
<evidence type="ECO:0000259" key="2">
    <source>
        <dbReference type="Pfam" id="PF00892"/>
    </source>
</evidence>
<accession>A0A1F5NCG5</accession>
<feature type="transmembrane region" description="Helical" evidence="1">
    <location>
        <begin position="116"/>
        <end position="134"/>
    </location>
</feature>
<keyword evidence="1" id="KW-0472">Membrane</keyword>
<dbReference type="EMBL" id="MFEG01000034">
    <property type="protein sequence ID" value="OGE75130.1"/>
    <property type="molecule type" value="Genomic_DNA"/>
</dbReference>
<feature type="transmembrane region" description="Helical" evidence="1">
    <location>
        <begin position="172"/>
        <end position="192"/>
    </location>
</feature>
<dbReference type="GO" id="GO:0016020">
    <property type="term" value="C:membrane"/>
    <property type="evidence" value="ECO:0007669"/>
    <property type="project" value="InterPro"/>
</dbReference>
<name>A0A1F5NCG5_9BACT</name>
<dbReference type="Proteomes" id="UP000176547">
    <property type="component" value="Unassembled WGS sequence"/>
</dbReference>
<gene>
    <name evidence="3" type="ORF">A3K06_02995</name>
</gene>
<comment type="caution">
    <text evidence="3">The sequence shown here is derived from an EMBL/GenBank/DDBJ whole genome shotgun (WGS) entry which is preliminary data.</text>
</comment>
<feature type="domain" description="EamA" evidence="2">
    <location>
        <begin position="3"/>
        <end position="133"/>
    </location>
</feature>
<feature type="transmembrane region" description="Helical" evidence="1">
    <location>
        <begin position="271"/>
        <end position="293"/>
    </location>
</feature>
<keyword evidence="1" id="KW-1133">Transmembrane helix</keyword>
<evidence type="ECO:0000313" key="3">
    <source>
        <dbReference type="EMBL" id="OGE75130.1"/>
    </source>
</evidence>